<dbReference type="RefSeq" id="WP_004839694.1">
    <property type="nucleotide sequence ID" value="NZ_CP066014.1"/>
</dbReference>
<dbReference type="AlphaFoldDB" id="A0A7T4K588"/>
<evidence type="ECO:0000256" key="1">
    <source>
        <dbReference type="SAM" id="Coils"/>
    </source>
</evidence>
<evidence type="ECO:0000313" key="2">
    <source>
        <dbReference type="EMBL" id="QQB61958.1"/>
    </source>
</evidence>
<sequence length="262" mass="30630">MKIKIKLLLLISLFSIFVGCNIIKNGKNFSEEEIKKDAFIMYNPKKENAKSIETYKSSMADELFEDTYAYKIYEKNNENLSKTRDILMEECVDYANNLYFIFSSDLEKIKKNKGSLRANLTNENGEESIEKSLYETQLLAICDTSSKLYYAINDLKVVNDLMGNSYDDLKIYAKDFIEKNGESLLDDQMKNFGFTYNDKAKETIENLIISYLDEFKKDLPHKDGDKTNIKIEKEVKLSMEELEILKYFDDLEKAVRKVYKED</sequence>
<dbReference type="PROSITE" id="PS51257">
    <property type="entry name" value="PROKAR_LIPOPROTEIN"/>
    <property type="match status" value="1"/>
</dbReference>
<accession>A0A7T4K588</accession>
<feature type="coiled-coil region" evidence="1">
    <location>
        <begin position="70"/>
        <end position="126"/>
    </location>
</feature>
<dbReference type="EMBL" id="CP066014">
    <property type="protein sequence ID" value="QQB61958.1"/>
    <property type="molecule type" value="Genomic_DNA"/>
</dbReference>
<evidence type="ECO:0000313" key="3">
    <source>
        <dbReference type="Proteomes" id="UP000595276"/>
    </source>
</evidence>
<reference evidence="2 3" key="1">
    <citation type="submission" date="2020-12" db="EMBL/GenBank/DDBJ databases">
        <title>FDA dAtabase for Regulatory Grade micrObial Sequences (FDA-ARGOS): Supporting development and validation of Infectious Disease Dx tests.</title>
        <authorList>
            <person name="Sproer C."/>
            <person name="Gronow S."/>
            <person name="Severitt S."/>
            <person name="Schroder I."/>
            <person name="Tallon L."/>
            <person name="Sadzewicz L."/>
            <person name="Zhao X."/>
            <person name="Boylan J."/>
            <person name="Ott S."/>
            <person name="Bowen H."/>
            <person name="Vavikolanu K."/>
            <person name="Mehta A."/>
            <person name="Aluvathingal J."/>
            <person name="Nadendla S."/>
            <person name="Lowell S."/>
            <person name="Myers T."/>
            <person name="Yan Y."/>
            <person name="Sichtig H."/>
        </authorList>
    </citation>
    <scope>NUCLEOTIDE SEQUENCE [LARGE SCALE GENOMIC DNA]</scope>
    <source>
        <strain evidence="2 3">FDAARGOS_988</strain>
    </source>
</reference>
<protein>
    <recommendedName>
        <fullName evidence="4">Lipoprotein</fullName>
    </recommendedName>
</protein>
<dbReference type="Proteomes" id="UP000595276">
    <property type="component" value="Chromosome"/>
</dbReference>
<keyword evidence="1" id="KW-0175">Coiled coil</keyword>
<dbReference type="KEGG" id="avg:I6H45_00220"/>
<organism evidence="2 3">
    <name type="scientific">Anaerococcus vaginalis</name>
    <dbReference type="NCBI Taxonomy" id="33037"/>
    <lineage>
        <taxon>Bacteria</taxon>
        <taxon>Bacillati</taxon>
        <taxon>Bacillota</taxon>
        <taxon>Tissierellia</taxon>
        <taxon>Tissierellales</taxon>
        <taxon>Peptoniphilaceae</taxon>
        <taxon>Anaerococcus</taxon>
    </lineage>
</organism>
<proteinExistence type="predicted"/>
<evidence type="ECO:0008006" key="4">
    <source>
        <dbReference type="Google" id="ProtNLM"/>
    </source>
</evidence>
<name>A0A7T4K588_9FIRM</name>
<dbReference type="GeneID" id="79021138"/>
<gene>
    <name evidence="2" type="ORF">I6H45_00220</name>
</gene>